<evidence type="ECO:0000313" key="2">
    <source>
        <dbReference type="Proteomes" id="UP001056766"/>
    </source>
</evidence>
<dbReference type="RefSeq" id="WP_250867999.1">
    <property type="nucleotide sequence ID" value="NZ_JAGSOI010000020.1"/>
</dbReference>
<proteinExistence type="predicted"/>
<sequence length="268" mass="29781">MSKKVLLLLGVFLLLAATPNVSSEVIPPNIGELLDDYYDVSGEPQLSGSVIGDLEFESGETSKIFVRLLNTGQTTTFDTENEPSGPNELMDASTELDLEYDITTAINIHGTLENPEEAPIRIFSTPQNVEYLRSGEMALPMEFDIEIFKNAPSGTYELALDLNYQYQIDVKVEGYPNQKIDYWYVTKNQTLPIYIEVKPKADLIVESVRSQLIPDQKSLLYITYRNTGDEVAEDAVARITVSEPFSNTDDQAFLGTLGPGDSYQALTV</sequence>
<dbReference type="PANTHER" id="PTHR35902:SF3">
    <property type="entry name" value="NPCBM-ASSOCIATED, NEW3 DOMAIN OF ALPHA-GALACTOSIDASE"/>
    <property type="match status" value="1"/>
</dbReference>
<protein>
    <recommendedName>
        <fullName evidence="3">DUF11 domain-containing protein</fullName>
    </recommendedName>
</protein>
<organism evidence="1 2">
    <name type="scientific">Methanococcoides seepicolus</name>
    <dbReference type="NCBI Taxonomy" id="2828780"/>
    <lineage>
        <taxon>Archaea</taxon>
        <taxon>Methanobacteriati</taxon>
        <taxon>Methanobacteriota</taxon>
        <taxon>Stenosarchaea group</taxon>
        <taxon>Methanomicrobia</taxon>
        <taxon>Methanosarcinales</taxon>
        <taxon>Methanosarcinaceae</taxon>
        <taxon>Methanococcoides</taxon>
    </lineage>
</organism>
<dbReference type="AlphaFoldDB" id="A0A9E4ZEY8"/>
<dbReference type="PANTHER" id="PTHR35902">
    <property type="entry name" value="S-LAYER DOMAIN-LIKE PROTEIN-RELATED"/>
    <property type="match status" value="1"/>
</dbReference>
<evidence type="ECO:0008006" key="3">
    <source>
        <dbReference type="Google" id="ProtNLM"/>
    </source>
</evidence>
<keyword evidence="2" id="KW-1185">Reference proteome</keyword>
<gene>
    <name evidence="1" type="ORF">KDK67_06465</name>
</gene>
<dbReference type="Proteomes" id="UP001056766">
    <property type="component" value="Unassembled WGS sequence"/>
</dbReference>
<comment type="caution">
    <text evidence="1">The sequence shown here is derived from an EMBL/GenBank/DDBJ whole genome shotgun (WGS) entry which is preliminary data.</text>
</comment>
<evidence type="ECO:0000313" key="1">
    <source>
        <dbReference type="EMBL" id="MCM1986643.1"/>
    </source>
</evidence>
<reference evidence="1" key="2">
    <citation type="submission" date="2021-04" db="EMBL/GenBank/DDBJ databases">
        <authorList>
            <person name="Dong X."/>
        </authorList>
    </citation>
    <scope>NUCLEOTIDE SEQUENCE</scope>
    <source>
        <strain evidence="1">LLY</strain>
    </source>
</reference>
<reference evidence="1" key="1">
    <citation type="journal article" date="2021" name="mSystems">
        <title>Bacteria and Archaea Synergistically Convert Glycine Betaine to Biogenic Methane in the Formosa Cold Seep of the South China Sea.</title>
        <authorList>
            <person name="Li L."/>
            <person name="Zhang W."/>
            <person name="Zhang S."/>
            <person name="Song L."/>
            <person name="Sun Q."/>
            <person name="Zhang H."/>
            <person name="Xiang H."/>
            <person name="Dong X."/>
        </authorList>
    </citation>
    <scope>NUCLEOTIDE SEQUENCE</scope>
    <source>
        <strain evidence="1">LLY</strain>
    </source>
</reference>
<name>A0A9E4ZEY8_9EURY</name>
<accession>A0A9E4ZEY8</accession>
<dbReference type="EMBL" id="JAGSOI010000020">
    <property type="protein sequence ID" value="MCM1986643.1"/>
    <property type="molecule type" value="Genomic_DNA"/>
</dbReference>